<protein>
    <submittedName>
        <fullName evidence="1">Mu-like prophage protein Com</fullName>
    </submittedName>
</protein>
<dbReference type="InterPro" id="IPR046349">
    <property type="entry name" value="C1-like_sf"/>
</dbReference>
<gene>
    <name evidence="1" type="ORF">NCTC12877_00175</name>
</gene>
<name>A0A378R068_9GAMM</name>
<evidence type="ECO:0000313" key="2">
    <source>
        <dbReference type="Proteomes" id="UP000254065"/>
    </source>
</evidence>
<dbReference type="SUPFAM" id="SSF57889">
    <property type="entry name" value="Cysteine-rich domain"/>
    <property type="match status" value="1"/>
</dbReference>
<keyword evidence="2" id="KW-1185">Reference proteome</keyword>
<dbReference type="EMBL" id="UGQB01000004">
    <property type="protein sequence ID" value="STZ07220.1"/>
    <property type="molecule type" value="Genomic_DNA"/>
</dbReference>
<dbReference type="RefSeq" id="WP_084137717.1">
    <property type="nucleotide sequence ID" value="NZ_UGQB01000004.1"/>
</dbReference>
<reference evidence="1 2" key="1">
    <citation type="submission" date="2018-06" db="EMBL/GenBank/DDBJ databases">
        <authorList>
            <consortium name="Pathogen Informatics"/>
            <person name="Doyle S."/>
        </authorList>
    </citation>
    <scope>NUCLEOTIDE SEQUENCE [LARGE SCALE GENOMIC DNA]</scope>
    <source>
        <strain evidence="1 2">NCTC12877</strain>
    </source>
</reference>
<evidence type="ECO:0000313" key="1">
    <source>
        <dbReference type="EMBL" id="STZ07220.1"/>
    </source>
</evidence>
<dbReference type="InterPro" id="IPR019294">
    <property type="entry name" value="Translation_reg_Com"/>
</dbReference>
<dbReference type="OrthoDB" id="5460091at2"/>
<accession>A0A378R068</accession>
<dbReference type="Pfam" id="PF10122">
    <property type="entry name" value="Zn_ribbon_Com"/>
    <property type="match status" value="1"/>
</dbReference>
<sequence>MRFLFCQNCNKKLLQVDCFDNIAIKCNRCKQINHFSCVAQSPKSVATQ</sequence>
<organism evidence="1 2">
    <name type="scientific">Moraxella caprae</name>
    <dbReference type="NCBI Taxonomy" id="90240"/>
    <lineage>
        <taxon>Bacteria</taxon>
        <taxon>Pseudomonadati</taxon>
        <taxon>Pseudomonadota</taxon>
        <taxon>Gammaproteobacteria</taxon>
        <taxon>Moraxellales</taxon>
        <taxon>Moraxellaceae</taxon>
        <taxon>Moraxella</taxon>
    </lineage>
</organism>
<dbReference type="STRING" id="1122244.GCA_000426885_01701"/>
<proteinExistence type="predicted"/>
<dbReference type="AlphaFoldDB" id="A0A378R068"/>
<dbReference type="Proteomes" id="UP000254065">
    <property type="component" value="Unassembled WGS sequence"/>
</dbReference>